<keyword evidence="5" id="KW-1185">Reference proteome</keyword>
<dbReference type="AlphaFoldDB" id="A0A136J8I6"/>
<proteinExistence type="predicted"/>
<organism evidence="4 5">
    <name type="scientific">Microdochium bolleyi</name>
    <dbReference type="NCBI Taxonomy" id="196109"/>
    <lineage>
        <taxon>Eukaryota</taxon>
        <taxon>Fungi</taxon>
        <taxon>Dikarya</taxon>
        <taxon>Ascomycota</taxon>
        <taxon>Pezizomycotina</taxon>
        <taxon>Sordariomycetes</taxon>
        <taxon>Xylariomycetidae</taxon>
        <taxon>Xylariales</taxon>
        <taxon>Microdochiaceae</taxon>
        <taxon>Microdochium</taxon>
    </lineage>
</organism>
<evidence type="ECO:0000313" key="4">
    <source>
        <dbReference type="EMBL" id="KXJ93366.1"/>
    </source>
</evidence>
<reference evidence="5" key="1">
    <citation type="submission" date="2016-02" db="EMBL/GenBank/DDBJ databases">
        <title>Draft genome sequence of Microdochium bolleyi, a fungal endophyte of beachgrass.</title>
        <authorList>
            <consortium name="DOE Joint Genome Institute"/>
            <person name="David A.S."/>
            <person name="May G."/>
            <person name="Haridas S."/>
            <person name="Lim J."/>
            <person name="Wang M."/>
            <person name="Labutti K."/>
            <person name="Lipzen A."/>
            <person name="Barry K."/>
            <person name="Grigoriev I.V."/>
        </authorList>
    </citation>
    <scope>NUCLEOTIDE SEQUENCE [LARGE SCALE GENOMIC DNA]</scope>
    <source>
        <strain evidence="5">J235TASD1</strain>
    </source>
</reference>
<name>A0A136J8I6_9PEZI</name>
<evidence type="ECO:0008006" key="6">
    <source>
        <dbReference type="Google" id="ProtNLM"/>
    </source>
</evidence>
<sequence>MVRPWAALALAGSASAILVTSGSNCAAQCGNVLSSTPADDVACTDLALTSTNTGTVWRNCLSCQIASNYVNTGVKPVTSDLQATLYNLRFGLSHCLFDFGTNPCITSTACEPLQAALQYEKLAPNVTSYGYCSVWSSLQVPKCNACIRAMDGGEYLSNYLQVLNGACDLKIQPPQTIPLDGDIFNADKQVQVTLPSATAGPTGTYTVGPFSYGQLAGIVIGGVLGLLLFLGCGVIINGKRRRRAYLKKRGQLGKTWPGDHNNSAGEMFETPVSQKPLRGWGDSPVSAVDTEHAFQHYTTPNTSHGTSTLEYQLQLQQHQQQQQHQQTFPRYFSPYATPVEPTKHIGWPVDSSNGQQQTNTAIGVAVSPDTEEAVVYWGGDVKGKQAGRDDEYEMQEGVNSGGGHQYPYVPPPAAYHQQAPTLGHPGYGRHGNTPPGSSGR</sequence>
<feature type="transmembrane region" description="Helical" evidence="2">
    <location>
        <begin position="215"/>
        <end position="238"/>
    </location>
</feature>
<keyword evidence="2" id="KW-0812">Transmembrane</keyword>
<accession>A0A136J8I6</accession>
<dbReference type="InParanoid" id="A0A136J8I6"/>
<dbReference type="STRING" id="196109.A0A136J8I6"/>
<dbReference type="EMBL" id="KQ964248">
    <property type="protein sequence ID" value="KXJ93366.1"/>
    <property type="molecule type" value="Genomic_DNA"/>
</dbReference>
<feature type="signal peptide" evidence="3">
    <location>
        <begin position="1"/>
        <end position="16"/>
    </location>
</feature>
<gene>
    <name evidence="4" type="ORF">Micbo1qcDRAFT_203446</name>
</gene>
<dbReference type="Proteomes" id="UP000070501">
    <property type="component" value="Unassembled WGS sequence"/>
</dbReference>
<dbReference type="OrthoDB" id="5239590at2759"/>
<evidence type="ECO:0000313" key="5">
    <source>
        <dbReference type="Proteomes" id="UP000070501"/>
    </source>
</evidence>
<keyword evidence="2" id="KW-0472">Membrane</keyword>
<feature type="region of interest" description="Disordered" evidence="1">
    <location>
        <begin position="398"/>
        <end position="440"/>
    </location>
</feature>
<keyword evidence="2" id="KW-1133">Transmembrane helix</keyword>
<evidence type="ECO:0000256" key="1">
    <source>
        <dbReference type="SAM" id="MobiDB-lite"/>
    </source>
</evidence>
<protein>
    <recommendedName>
        <fullName evidence="6">LPXTG-domain-containing protein</fullName>
    </recommendedName>
</protein>
<evidence type="ECO:0000256" key="3">
    <source>
        <dbReference type="SAM" id="SignalP"/>
    </source>
</evidence>
<evidence type="ECO:0000256" key="2">
    <source>
        <dbReference type="SAM" id="Phobius"/>
    </source>
</evidence>
<keyword evidence="3" id="KW-0732">Signal</keyword>
<feature type="chain" id="PRO_5007293569" description="LPXTG-domain-containing protein" evidence="3">
    <location>
        <begin position="17"/>
        <end position="440"/>
    </location>
</feature>